<name>A0AAV8UFK5_9RHOD</name>
<accession>A0AAV8UFK5</accession>
<organism evidence="1 2">
    <name type="scientific">Rhodosorus marinus</name>
    <dbReference type="NCBI Taxonomy" id="101924"/>
    <lineage>
        <taxon>Eukaryota</taxon>
        <taxon>Rhodophyta</taxon>
        <taxon>Stylonematophyceae</taxon>
        <taxon>Stylonematales</taxon>
        <taxon>Stylonemataceae</taxon>
        <taxon>Rhodosorus</taxon>
    </lineage>
</organism>
<comment type="caution">
    <text evidence="1">The sequence shown here is derived from an EMBL/GenBank/DDBJ whole genome shotgun (WGS) entry which is preliminary data.</text>
</comment>
<dbReference type="EMBL" id="JAMWBK010000011">
    <property type="protein sequence ID" value="KAJ8901270.1"/>
    <property type="molecule type" value="Genomic_DNA"/>
</dbReference>
<dbReference type="Gene3D" id="2.60.120.200">
    <property type="match status" value="1"/>
</dbReference>
<dbReference type="PANTHER" id="PTHR35332:SF2">
    <property type="entry name" value="REGULATION OF ENOLASE PROTEIN 1"/>
    <property type="match status" value="1"/>
</dbReference>
<gene>
    <name evidence="1" type="ORF">NDN08_007119</name>
</gene>
<evidence type="ECO:0000313" key="2">
    <source>
        <dbReference type="Proteomes" id="UP001157974"/>
    </source>
</evidence>
<dbReference type="SUPFAM" id="SSF49899">
    <property type="entry name" value="Concanavalin A-like lectins/glucanases"/>
    <property type="match status" value="1"/>
</dbReference>
<dbReference type="InterPro" id="IPR013320">
    <property type="entry name" value="ConA-like_dom_sf"/>
</dbReference>
<dbReference type="PANTHER" id="PTHR35332">
    <property type="entry name" value="REGULATION OF ENOLASE PROTEIN 1"/>
    <property type="match status" value="1"/>
</dbReference>
<proteinExistence type="predicted"/>
<protein>
    <recommendedName>
        <fullName evidence="3">DUF1349 domain-containing protein</fullName>
    </recommendedName>
</protein>
<evidence type="ECO:0008006" key="3">
    <source>
        <dbReference type="Google" id="ProtNLM"/>
    </source>
</evidence>
<evidence type="ECO:0000313" key="1">
    <source>
        <dbReference type="EMBL" id="KAJ8901270.1"/>
    </source>
</evidence>
<dbReference type="Proteomes" id="UP001157974">
    <property type="component" value="Unassembled WGS sequence"/>
</dbReference>
<dbReference type="InterPro" id="IPR009784">
    <property type="entry name" value="DUF1349"/>
</dbReference>
<keyword evidence="2" id="KW-1185">Reference proteome</keyword>
<dbReference type="Pfam" id="PF07081">
    <property type="entry name" value="DUF1349"/>
    <property type="match status" value="1"/>
</dbReference>
<sequence length="244" mass="27064">MEKLSQSFSKEKALDPRLKWTNMPLLVDQGVTSQGRLTVGAAAESDAWKKTYYEPTIDKDNVPILGLEWKGDFSAQTRFRLNALHQFDQAGLMVRYSADCWIKTGLEYVDGKVKPNVVVTNGYSDWTTQGTREATSDATLTIHKRGNKFVIEFGPEETDSSGSWWTFLIGGDTFKPQPQYFTRSCALKPASASQKPTVGLFVACPKKPGGTACFDYLIIKTLLKKEMPSEVDLLTSVLVSQTAS</sequence>
<dbReference type="AlphaFoldDB" id="A0AAV8UFK5"/>
<reference evidence="1 2" key="1">
    <citation type="journal article" date="2023" name="Nat. Commun.">
        <title>Origin of minicircular mitochondrial genomes in red algae.</title>
        <authorList>
            <person name="Lee Y."/>
            <person name="Cho C.H."/>
            <person name="Lee Y.M."/>
            <person name="Park S.I."/>
            <person name="Yang J.H."/>
            <person name="West J.A."/>
            <person name="Bhattacharya D."/>
            <person name="Yoon H.S."/>
        </authorList>
    </citation>
    <scope>NUCLEOTIDE SEQUENCE [LARGE SCALE GENOMIC DNA]</scope>
    <source>
        <strain evidence="1 2">CCMP1338</strain>
        <tissue evidence="1">Whole cell</tissue>
    </source>
</reference>